<evidence type="ECO:0000256" key="1">
    <source>
        <dbReference type="SAM" id="MobiDB-lite"/>
    </source>
</evidence>
<comment type="caution">
    <text evidence="3">The sequence shown here is derived from an EMBL/GenBank/DDBJ whole genome shotgun (WGS) entry which is preliminary data.</text>
</comment>
<reference evidence="3 4" key="1">
    <citation type="journal article" date="2021" name="Nat. Commun.">
        <title>Genetic determinants of endophytism in the Arabidopsis root mycobiome.</title>
        <authorList>
            <person name="Mesny F."/>
            <person name="Miyauchi S."/>
            <person name="Thiergart T."/>
            <person name="Pickel B."/>
            <person name="Atanasova L."/>
            <person name="Karlsson M."/>
            <person name="Huettel B."/>
            <person name="Barry K.W."/>
            <person name="Haridas S."/>
            <person name="Chen C."/>
            <person name="Bauer D."/>
            <person name="Andreopoulos W."/>
            <person name="Pangilinan J."/>
            <person name="LaButti K."/>
            <person name="Riley R."/>
            <person name="Lipzen A."/>
            <person name="Clum A."/>
            <person name="Drula E."/>
            <person name="Henrissat B."/>
            <person name="Kohler A."/>
            <person name="Grigoriev I.V."/>
            <person name="Martin F.M."/>
            <person name="Hacquard S."/>
        </authorList>
    </citation>
    <scope>NUCLEOTIDE SEQUENCE [LARGE SCALE GENOMIC DNA]</scope>
    <source>
        <strain evidence="3 4">MPI-SDFR-AT-0080</strain>
    </source>
</reference>
<accession>A0ABQ8FQN6</accession>
<dbReference type="EMBL" id="JAGTJR010000094">
    <property type="protein sequence ID" value="KAH7012025.1"/>
    <property type="molecule type" value="Genomic_DNA"/>
</dbReference>
<protein>
    <submittedName>
        <fullName evidence="3">Uncharacterized protein</fullName>
    </submittedName>
</protein>
<evidence type="ECO:0000313" key="4">
    <source>
        <dbReference type="Proteomes" id="UP000774617"/>
    </source>
</evidence>
<gene>
    <name evidence="3" type="ORF">B0J12DRAFT_690089</name>
    <name evidence="2" type="ORF">B0J12DRAFT_690853</name>
</gene>
<organism evidence="3 4">
    <name type="scientific">Macrophomina phaseolina</name>
    <dbReference type="NCBI Taxonomy" id="35725"/>
    <lineage>
        <taxon>Eukaryota</taxon>
        <taxon>Fungi</taxon>
        <taxon>Dikarya</taxon>
        <taxon>Ascomycota</taxon>
        <taxon>Pezizomycotina</taxon>
        <taxon>Dothideomycetes</taxon>
        <taxon>Dothideomycetes incertae sedis</taxon>
        <taxon>Botryosphaeriales</taxon>
        <taxon>Botryosphaeriaceae</taxon>
        <taxon>Macrophomina</taxon>
    </lineage>
</organism>
<sequence>MDDYNQWPEYEACTRIFRTQRACNQHMYDTNHWPPRTSNARPTPRSFALRTQPTSI</sequence>
<keyword evidence="4" id="KW-1185">Reference proteome</keyword>
<name>A0ABQ8FQN6_9PEZI</name>
<dbReference type="Proteomes" id="UP000774617">
    <property type="component" value="Unassembled WGS sequence"/>
</dbReference>
<evidence type="ECO:0000313" key="2">
    <source>
        <dbReference type="EMBL" id="KAH7012025.1"/>
    </source>
</evidence>
<evidence type="ECO:0000313" key="3">
    <source>
        <dbReference type="EMBL" id="KAH7012407.1"/>
    </source>
</evidence>
<feature type="region of interest" description="Disordered" evidence="1">
    <location>
        <begin position="29"/>
        <end position="56"/>
    </location>
</feature>
<dbReference type="EMBL" id="JAGTJR010000086">
    <property type="protein sequence ID" value="KAH7012407.1"/>
    <property type="molecule type" value="Genomic_DNA"/>
</dbReference>
<proteinExistence type="predicted"/>